<comment type="caution">
    <text evidence="1">The sequence shown here is derived from an EMBL/GenBank/DDBJ whole genome shotgun (WGS) entry which is preliminary data.</text>
</comment>
<dbReference type="Proteomes" id="UP000242682">
    <property type="component" value="Unassembled WGS sequence"/>
</dbReference>
<dbReference type="AlphaFoldDB" id="A0A2P8H488"/>
<dbReference type="EMBL" id="PYAT01000003">
    <property type="protein sequence ID" value="PSL41032.1"/>
    <property type="molecule type" value="Genomic_DNA"/>
</dbReference>
<keyword evidence="2" id="KW-1185">Reference proteome</keyword>
<proteinExistence type="predicted"/>
<protein>
    <submittedName>
        <fullName evidence="1">Uncharacterized protein</fullName>
    </submittedName>
</protein>
<organism evidence="1 2">
    <name type="scientific">Planomicrobium soli</name>
    <dbReference type="NCBI Taxonomy" id="1176648"/>
    <lineage>
        <taxon>Bacteria</taxon>
        <taxon>Bacillati</taxon>
        <taxon>Bacillota</taxon>
        <taxon>Bacilli</taxon>
        <taxon>Bacillales</taxon>
        <taxon>Caryophanaceae</taxon>
        <taxon>Planomicrobium</taxon>
    </lineage>
</organism>
<reference evidence="1 2" key="1">
    <citation type="submission" date="2018-03" db="EMBL/GenBank/DDBJ databases">
        <title>Genomic Encyclopedia of Type Strains, Phase III (KMG-III): the genomes of soil and plant-associated and newly described type strains.</title>
        <authorList>
            <person name="Whitman W."/>
        </authorList>
    </citation>
    <scope>NUCLEOTIDE SEQUENCE [LARGE SCALE GENOMIC DNA]</scope>
    <source>
        <strain evidence="1 2">CGMCC 1.12259</strain>
    </source>
</reference>
<evidence type="ECO:0000313" key="2">
    <source>
        <dbReference type="Proteomes" id="UP000242682"/>
    </source>
</evidence>
<evidence type="ECO:0000313" key="1">
    <source>
        <dbReference type="EMBL" id="PSL41032.1"/>
    </source>
</evidence>
<sequence>MYRKISAIDFEFFIGQKVTEVNTEKNAPLGMTFERATSIIECPWRLKVVKEIVVGYSDCLYSPKRFSHKDVEKVLLGKKIINILLFEEIADLIIEFEGNTYLEVFHESAYFEGWQLQGDNGFFLFSLPGGSYTWTESS</sequence>
<accession>A0A2P8H488</accession>
<gene>
    <name evidence="1" type="ORF">B0H99_103166</name>
</gene>
<name>A0A2P8H488_9BACL</name>
<dbReference type="RefSeq" id="WP_245894403.1">
    <property type="nucleotide sequence ID" value="NZ_PYAT01000003.1"/>
</dbReference>